<reference evidence="1" key="1">
    <citation type="submission" date="2021-11" db="EMBL/GenBank/DDBJ databases">
        <title>Fusarium solani-melongenae Genome sequencing and assembly.</title>
        <authorList>
            <person name="Xie S."/>
            <person name="Huang L."/>
            <person name="Zhang X."/>
        </authorList>
    </citation>
    <scope>NUCLEOTIDE SEQUENCE</scope>
    <source>
        <strain evidence="1">CRI 24-3</strain>
    </source>
</reference>
<organism evidence="1 2">
    <name type="scientific">Fusarium solani subsp. cucurbitae</name>
    <name type="common">Neocosmosporum cucurbitae</name>
    <dbReference type="NCBI Taxonomy" id="2747967"/>
    <lineage>
        <taxon>Eukaryota</taxon>
        <taxon>Fungi</taxon>
        <taxon>Dikarya</taxon>
        <taxon>Ascomycota</taxon>
        <taxon>Pezizomycotina</taxon>
        <taxon>Sordariomycetes</taxon>
        <taxon>Hypocreomycetidae</taxon>
        <taxon>Hypocreales</taxon>
        <taxon>Nectriaceae</taxon>
        <taxon>Fusarium</taxon>
        <taxon>Fusarium solani species complex</taxon>
    </lineage>
</organism>
<dbReference type="EMBL" id="CP090034">
    <property type="protein sequence ID" value="UPK95599.1"/>
    <property type="molecule type" value="Genomic_DNA"/>
</dbReference>
<protein>
    <submittedName>
        <fullName evidence="1">Uncharacterized protein</fullName>
    </submittedName>
</protein>
<sequence>MIDHIHLKSAIGPNELESTQQHLLDVIQAGLGRPGDVSTKAAALADDIRTLGAARRDIGEARDFIGELCGVVVGVAALLPPDHPWQDTFVQTMQNVQQTDGDYHSDEEHESDEEYESDEGYASDEQLDECYEAYIHRSHYSRRLDTRRSVRVGEFQFLLCPVQD</sequence>
<evidence type="ECO:0000313" key="2">
    <source>
        <dbReference type="Proteomes" id="UP000830768"/>
    </source>
</evidence>
<proteinExistence type="predicted"/>
<name>A0ACD3Z2W2_FUSSC</name>
<keyword evidence="2" id="KW-1185">Reference proteome</keyword>
<accession>A0ACD3Z2W2</accession>
<dbReference type="Proteomes" id="UP000830768">
    <property type="component" value="Chromosome 5"/>
</dbReference>
<evidence type="ECO:0000313" key="1">
    <source>
        <dbReference type="EMBL" id="UPK95599.1"/>
    </source>
</evidence>
<gene>
    <name evidence="1" type="ORF">LCI18_006534</name>
</gene>